<dbReference type="EMBL" id="LKAM01000002">
    <property type="protein sequence ID" value="KUM49983.1"/>
    <property type="molecule type" value="Genomic_DNA"/>
</dbReference>
<feature type="compositionally biased region" description="Basic and acidic residues" evidence="1">
    <location>
        <begin position="41"/>
        <end position="52"/>
    </location>
</feature>
<comment type="caution">
    <text evidence="2">The sequence shown here is derived from an EMBL/GenBank/DDBJ whole genome shotgun (WGS) entry which is preliminary data.</text>
</comment>
<geneLocation type="mitochondrion" evidence="2"/>
<gene>
    <name evidence="2" type="ORF">ABT39_MTgene3211</name>
</gene>
<dbReference type="AlphaFoldDB" id="A0A117NIH6"/>
<accession>A0A117NIH6</accession>
<sequence length="85" mass="9760">MLGLKEGQFRLGGHIEWIRFHKRARREDRGTSPGRAGKNSPKKEKEGEKAPELQKSPAQEQKGSTLIKLRFESIKPFRLFLSTDI</sequence>
<proteinExistence type="predicted"/>
<feature type="region of interest" description="Disordered" evidence="1">
    <location>
        <begin position="22"/>
        <end position="64"/>
    </location>
</feature>
<evidence type="ECO:0000256" key="1">
    <source>
        <dbReference type="SAM" id="MobiDB-lite"/>
    </source>
</evidence>
<organism evidence="2">
    <name type="scientific">Picea glauca</name>
    <name type="common">White spruce</name>
    <name type="synonym">Pinus glauca</name>
    <dbReference type="NCBI Taxonomy" id="3330"/>
    <lineage>
        <taxon>Eukaryota</taxon>
        <taxon>Viridiplantae</taxon>
        <taxon>Streptophyta</taxon>
        <taxon>Embryophyta</taxon>
        <taxon>Tracheophyta</taxon>
        <taxon>Spermatophyta</taxon>
        <taxon>Pinopsida</taxon>
        <taxon>Pinidae</taxon>
        <taxon>Conifers I</taxon>
        <taxon>Pinales</taxon>
        <taxon>Pinaceae</taxon>
        <taxon>Picea</taxon>
    </lineage>
</organism>
<protein>
    <submittedName>
        <fullName evidence="2">Uncharacterized protein</fullName>
    </submittedName>
</protein>
<name>A0A117NIH6_PICGL</name>
<keyword evidence="2" id="KW-0496">Mitochondrion</keyword>
<reference evidence="2" key="1">
    <citation type="journal article" date="2015" name="Genome Biol. Evol.">
        <title>Organellar Genomes of White Spruce (Picea glauca): Assembly and Annotation.</title>
        <authorList>
            <person name="Jackman S.D."/>
            <person name="Warren R.L."/>
            <person name="Gibb E.A."/>
            <person name="Vandervalk B.P."/>
            <person name="Mohamadi H."/>
            <person name="Chu J."/>
            <person name="Raymond A."/>
            <person name="Pleasance S."/>
            <person name="Coope R."/>
            <person name="Wildung M.R."/>
            <person name="Ritland C.E."/>
            <person name="Bousquet J."/>
            <person name="Jones S.J."/>
            <person name="Bohlmann J."/>
            <person name="Birol I."/>
        </authorList>
    </citation>
    <scope>NUCLEOTIDE SEQUENCE [LARGE SCALE GENOMIC DNA]</scope>
    <source>
        <tissue evidence="2">Flushing bud</tissue>
    </source>
</reference>
<evidence type="ECO:0000313" key="2">
    <source>
        <dbReference type="EMBL" id="KUM49983.1"/>
    </source>
</evidence>